<protein>
    <recommendedName>
        <fullName evidence="3">C2H2-type domain-containing protein</fullName>
    </recommendedName>
</protein>
<name>A0A444V2E9_ACIRT</name>
<dbReference type="SUPFAM" id="SSF57667">
    <property type="entry name" value="beta-beta-alpha zinc fingers"/>
    <property type="match status" value="1"/>
</dbReference>
<sequence>MKAEQGGAEPRLRGKLTRSGAEDFNDYKSDERTGGGCKAELVKRNLSGNSAEGTGEGENVPPEEKRKNAGAEGSPARRGAKWSAPRARGGSAASITASATSGPCTGGRPAGGGASRQSRGGRVPRKERARSGGGRAHRCPECGKGYTYLTCFLNHERICRAESESDKKRGTGSLEPQGLRGAARQRRRETRQRRRETRQRCRETRQRRRETRQRRRETRQRCRETRGGDARDGEPAPREHSRQVKKEEEERGKGKHGRERGVTRVKQEVTSQKIHAAPRGDSAPPTGMETRIKEERVEVELEHRGEERRTELGKGGEEREEAEVSRWGCGEEKHRGTTEPQVARASRDAHPLDCLDCGAAFLLESQLHQHYMDHARGGGLNPLASPPDQIQQGSLCELFQGSSSSLLKECGPARYRKQHCL</sequence>
<dbReference type="GO" id="GO:0008270">
    <property type="term" value="F:zinc ion binding"/>
    <property type="evidence" value="ECO:0007669"/>
    <property type="project" value="UniProtKB-KW"/>
</dbReference>
<keyword evidence="5" id="KW-1185">Reference proteome</keyword>
<accession>A0A444V2E9</accession>
<keyword evidence="1" id="KW-0479">Metal-binding</keyword>
<keyword evidence="1" id="KW-0863">Zinc-finger</keyword>
<feature type="compositionally biased region" description="Basic residues" evidence="2">
    <location>
        <begin position="183"/>
        <end position="197"/>
    </location>
</feature>
<evidence type="ECO:0000313" key="5">
    <source>
        <dbReference type="Proteomes" id="UP000289886"/>
    </source>
</evidence>
<keyword evidence="1" id="KW-0862">Zinc</keyword>
<gene>
    <name evidence="4" type="ORF">EOD39_17852</name>
</gene>
<proteinExistence type="predicted"/>
<evidence type="ECO:0000313" key="4">
    <source>
        <dbReference type="EMBL" id="RXM94569.1"/>
    </source>
</evidence>
<feature type="compositionally biased region" description="Basic residues" evidence="2">
    <location>
        <begin position="205"/>
        <end position="218"/>
    </location>
</feature>
<reference evidence="4 5" key="1">
    <citation type="submission" date="2019-01" db="EMBL/GenBank/DDBJ databases">
        <title>Draft Genome and Complete Hox-Cluster Characterization of the Sterlet Sturgeon (Acipenser ruthenus).</title>
        <authorList>
            <person name="Wei Q."/>
        </authorList>
    </citation>
    <scope>NUCLEOTIDE SEQUENCE [LARGE SCALE GENOMIC DNA]</scope>
    <source>
        <strain evidence="4">WHYD16114868_AA</strain>
        <tissue evidence="4">Blood</tissue>
    </source>
</reference>
<dbReference type="PROSITE" id="PS50157">
    <property type="entry name" value="ZINC_FINGER_C2H2_2"/>
    <property type="match status" value="2"/>
</dbReference>
<dbReference type="InterPro" id="IPR013087">
    <property type="entry name" value="Znf_C2H2_type"/>
</dbReference>
<feature type="domain" description="C2H2-type" evidence="3">
    <location>
        <begin position="137"/>
        <end position="164"/>
    </location>
</feature>
<dbReference type="Proteomes" id="UP000289886">
    <property type="component" value="Unassembled WGS sequence"/>
</dbReference>
<dbReference type="EMBL" id="SCEB01003238">
    <property type="protein sequence ID" value="RXM94569.1"/>
    <property type="molecule type" value="Genomic_DNA"/>
</dbReference>
<feature type="region of interest" description="Disordered" evidence="2">
    <location>
        <begin position="162"/>
        <end position="344"/>
    </location>
</feature>
<feature type="region of interest" description="Disordered" evidence="2">
    <location>
        <begin position="1"/>
        <end position="143"/>
    </location>
</feature>
<dbReference type="AlphaFoldDB" id="A0A444V2E9"/>
<evidence type="ECO:0000259" key="3">
    <source>
        <dbReference type="PROSITE" id="PS50157"/>
    </source>
</evidence>
<dbReference type="InterPro" id="IPR036236">
    <property type="entry name" value="Znf_C2H2_sf"/>
</dbReference>
<feature type="domain" description="C2H2-type" evidence="3">
    <location>
        <begin position="352"/>
        <end position="375"/>
    </location>
</feature>
<feature type="compositionally biased region" description="Basic and acidic residues" evidence="2">
    <location>
        <begin position="219"/>
        <end position="252"/>
    </location>
</feature>
<evidence type="ECO:0000256" key="1">
    <source>
        <dbReference type="PROSITE-ProRule" id="PRU00042"/>
    </source>
</evidence>
<feature type="compositionally biased region" description="Low complexity" evidence="2">
    <location>
        <begin position="83"/>
        <end position="102"/>
    </location>
</feature>
<dbReference type="PROSITE" id="PS00028">
    <property type="entry name" value="ZINC_FINGER_C2H2_1"/>
    <property type="match status" value="1"/>
</dbReference>
<organism evidence="4 5">
    <name type="scientific">Acipenser ruthenus</name>
    <name type="common">Sterlet sturgeon</name>
    <dbReference type="NCBI Taxonomy" id="7906"/>
    <lineage>
        <taxon>Eukaryota</taxon>
        <taxon>Metazoa</taxon>
        <taxon>Chordata</taxon>
        <taxon>Craniata</taxon>
        <taxon>Vertebrata</taxon>
        <taxon>Euteleostomi</taxon>
        <taxon>Actinopterygii</taxon>
        <taxon>Chondrostei</taxon>
        <taxon>Acipenseriformes</taxon>
        <taxon>Acipenseridae</taxon>
        <taxon>Acipenser</taxon>
    </lineage>
</organism>
<feature type="compositionally biased region" description="Basic and acidic residues" evidence="2">
    <location>
        <begin position="290"/>
        <end position="317"/>
    </location>
</feature>
<feature type="compositionally biased region" description="Gly residues" evidence="2">
    <location>
        <begin position="104"/>
        <end position="114"/>
    </location>
</feature>
<evidence type="ECO:0000256" key="2">
    <source>
        <dbReference type="SAM" id="MobiDB-lite"/>
    </source>
</evidence>
<comment type="caution">
    <text evidence="4">The sequence shown here is derived from an EMBL/GenBank/DDBJ whole genome shotgun (WGS) entry which is preliminary data.</text>
</comment>